<dbReference type="AlphaFoldDB" id="A0A2P8HE52"/>
<comment type="caution">
    <text evidence="6">The sequence shown here is derived from an EMBL/GenBank/DDBJ whole genome shotgun (WGS) entry which is preliminary data.</text>
</comment>
<organism evidence="6 7">
    <name type="scientific">Salsuginibacillus halophilus</name>
    <dbReference type="NCBI Taxonomy" id="517424"/>
    <lineage>
        <taxon>Bacteria</taxon>
        <taxon>Bacillati</taxon>
        <taxon>Bacillota</taxon>
        <taxon>Bacilli</taxon>
        <taxon>Bacillales</taxon>
        <taxon>Bacillaceae</taxon>
        <taxon>Salsuginibacillus</taxon>
    </lineage>
</organism>
<dbReference type="InterPro" id="IPR044398">
    <property type="entry name" value="Globin-sensor_dom"/>
</dbReference>
<evidence type="ECO:0000259" key="5">
    <source>
        <dbReference type="PROSITE" id="PS50111"/>
    </source>
</evidence>
<accession>A0A2P8HE52</accession>
<feature type="coiled-coil region" evidence="3">
    <location>
        <begin position="184"/>
        <end position="211"/>
    </location>
</feature>
<keyword evidence="7" id="KW-1185">Reference proteome</keyword>
<evidence type="ECO:0000256" key="2">
    <source>
        <dbReference type="PROSITE-ProRule" id="PRU00284"/>
    </source>
</evidence>
<dbReference type="Proteomes" id="UP000242310">
    <property type="component" value="Unassembled WGS sequence"/>
</dbReference>
<dbReference type="EMBL" id="PYAV01000008">
    <property type="protein sequence ID" value="PSL44507.1"/>
    <property type="molecule type" value="Genomic_DNA"/>
</dbReference>
<feature type="domain" description="Methyl-accepting transducer" evidence="5">
    <location>
        <begin position="187"/>
        <end position="430"/>
    </location>
</feature>
<dbReference type="GO" id="GO:0016020">
    <property type="term" value="C:membrane"/>
    <property type="evidence" value="ECO:0007669"/>
    <property type="project" value="InterPro"/>
</dbReference>
<evidence type="ECO:0000256" key="1">
    <source>
        <dbReference type="ARBA" id="ARBA00023224"/>
    </source>
</evidence>
<keyword evidence="1 2" id="KW-0807">Transducer</keyword>
<dbReference type="Pfam" id="PF00015">
    <property type="entry name" value="MCPsignal"/>
    <property type="match status" value="1"/>
</dbReference>
<dbReference type="Pfam" id="PF11563">
    <property type="entry name" value="Protoglobin"/>
    <property type="match status" value="1"/>
</dbReference>
<evidence type="ECO:0000313" key="7">
    <source>
        <dbReference type="Proteomes" id="UP000242310"/>
    </source>
</evidence>
<dbReference type="InterPro" id="IPR009050">
    <property type="entry name" value="Globin-like_sf"/>
</dbReference>
<dbReference type="InterPro" id="IPR004089">
    <property type="entry name" value="MCPsignal_dom"/>
</dbReference>
<gene>
    <name evidence="6" type="ORF">B0H94_108119</name>
</gene>
<name>A0A2P8HE52_9BACI</name>
<protein>
    <submittedName>
        <fullName evidence="6">Heme-based aerotactic transducer</fullName>
    </submittedName>
</protein>
<dbReference type="GO" id="GO:0019825">
    <property type="term" value="F:oxygen binding"/>
    <property type="evidence" value="ECO:0007669"/>
    <property type="project" value="InterPro"/>
</dbReference>
<dbReference type="PANTHER" id="PTHR32089:SF112">
    <property type="entry name" value="LYSOZYME-LIKE PROTEIN-RELATED"/>
    <property type="match status" value="1"/>
</dbReference>
<evidence type="ECO:0000313" key="6">
    <source>
        <dbReference type="EMBL" id="PSL44507.1"/>
    </source>
</evidence>
<evidence type="ECO:0000256" key="3">
    <source>
        <dbReference type="SAM" id="Coils"/>
    </source>
</evidence>
<dbReference type="PANTHER" id="PTHR32089">
    <property type="entry name" value="METHYL-ACCEPTING CHEMOTAXIS PROTEIN MCPB"/>
    <property type="match status" value="1"/>
</dbReference>
<dbReference type="InterPro" id="IPR039379">
    <property type="entry name" value="Protoglobin_sensor_dom"/>
</dbReference>
<dbReference type="SUPFAM" id="SSF58104">
    <property type="entry name" value="Methyl-accepting chemotaxis protein (MCP) signaling domain"/>
    <property type="match status" value="1"/>
</dbReference>
<dbReference type="SMART" id="SM00283">
    <property type="entry name" value="MA"/>
    <property type="match status" value="1"/>
</dbReference>
<dbReference type="Gene3D" id="1.10.287.950">
    <property type="entry name" value="Methyl-accepting chemotaxis protein"/>
    <property type="match status" value="1"/>
</dbReference>
<dbReference type="PROSITE" id="PS50111">
    <property type="entry name" value="CHEMOTAXIS_TRANSDUC_2"/>
    <property type="match status" value="1"/>
</dbReference>
<dbReference type="Gene3D" id="1.10.490.10">
    <property type="entry name" value="Globins"/>
    <property type="match status" value="1"/>
</dbReference>
<dbReference type="CDD" id="cd01068">
    <property type="entry name" value="globin_sensor"/>
    <property type="match status" value="1"/>
</dbReference>
<dbReference type="OrthoDB" id="266313at2"/>
<dbReference type="GO" id="GO:0020037">
    <property type="term" value="F:heme binding"/>
    <property type="evidence" value="ECO:0007669"/>
    <property type="project" value="InterPro"/>
</dbReference>
<dbReference type="GO" id="GO:0007165">
    <property type="term" value="P:signal transduction"/>
    <property type="evidence" value="ECO:0007669"/>
    <property type="project" value="UniProtKB-KW"/>
</dbReference>
<dbReference type="SUPFAM" id="SSF46458">
    <property type="entry name" value="Globin-like"/>
    <property type="match status" value="1"/>
</dbReference>
<sequence>MQLFRRKERTEEAQWSQPHQEPKIDVPKETALQLDMIHFTHEDARRLQRLQPIVEKHITSIVDAFYQNLDKHSGLEKIIDTHSSKDRLKKTLRRHLVEMFSGEIDEAFLEQRMTIAVRHVRIGLEPKWYLASFQDLQQSLFQMIRDEVQDTSEVFDLIQSAGKIIGFEQQLVLEAYNGEHERIRQDDEAEKAALIEQISEASSQLSAISEETNAKTKNVDAKAQAARSHMQNSAERCGEVEQIAKQGAASLQCQDESAKTLLDEVETIQSEVTSLHQSAKQIREVITIVEEIAEQTNLLALNASIEAARAGEAGKGFAIVAQEVRKLSEQTKDSVERVSSLVKTTGDQTSRVSEGINHVKVQVKESSQGLSETNRAFHQIGSSSESARSVSEEVEVEINDLSYYLQEIDQAMEVLAKESESLSASLDEVSERSATA</sequence>
<evidence type="ECO:0000256" key="4">
    <source>
        <dbReference type="SAM" id="MobiDB-lite"/>
    </source>
</evidence>
<feature type="region of interest" description="Disordered" evidence="4">
    <location>
        <begin position="1"/>
        <end position="22"/>
    </location>
</feature>
<dbReference type="InterPro" id="IPR012292">
    <property type="entry name" value="Globin/Proto"/>
</dbReference>
<proteinExistence type="predicted"/>
<keyword evidence="3" id="KW-0175">Coiled coil</keyword>
<reference evidence="6 7" key="1">
    <citation type="submission" date="2018-03" db="EMBL/GenBank/DDBJ databases">
        <title>Genomic Encyclopedia of Type Strains, Phase III (KMG-III): the genomes of soil and plant-associated and newly described type strains.</title>
        <authorList>
            <person name="Whitman W."/>
        </authorList>
    </citation>
    <scope>NUCLEOTIDE SEQUENCE [LARGE SCALE GENOMIC DNA]</scope>
    <source>
        <strain evidence="6 7">CGMCC 1.07653</strain>
    </source>
</reference>